<accession>A0ABP9FCW0</accession>
<evidence type="ECO:0000259" key="1">
    <source>
        <dbReference type="Pfam" id="PF11716"/>
    </source>
</evidence>
<proteinExistence type="predicted"/>
<organism evidence="2 3">
    <name type="scientific">Actinomycetospora straminea</name>
    <dbReference type="NCBI Taxonomy" id="663607"/>
    <lineage>
        <taxon>Bacteria</taxon>
        <taxon>Bacillati</taxon>
        <taxon>Actinomycetota</taxon>
        <taxon>Actinomycetes</taxon>
        <taxon>Pseudonocardiales</taxon>
        <taxon>Pseudonocardiaceae</taxon>
        <taxon>Actinomycetospora</taxon>
    </lineage>
</organism>
<dbReference type="Pfam" id="PF11716">
    <property type="entry name" value="MDMPI_N"/>
    <property type="match status" value="1"/>
</dbReference>
<dbReference type="GO" id="GO:0016853">
    <property type="term" value="F:isomerase activity"/>
    <property type="evidence" value="ECO:0007669"/>
    <property type="project" value="UniProtKB-KW"/>
</dbReference>
<keyword evidence="2" id="KW-0413">Isomerase</keyword>
<evidence type="ECO:0000313" key="2">
    <source>
        <dbReference type="EMBL" id="GAA4894980.1"/>
    </source>
</evidence>
<dbReference type="NCBIfam" id="TIGR03083">
    <property type="entry name" value="maleylpyruvate isomerase family mycothiol-dependent enzyme"/>
    <property type="match status" value="1"/>
</dbReference>
<dbReference type="SUPFAM" id="SSF109854">
    <property type="entry name" value="DinB/YfiT-like putative metalloenzymes"/>
    <property type="match status" value="1"/>
</dbReference>
<keyword evidence="3" id="KW-1185">Reference proteome</keyword>
<dbReference type="InterPro" id="IPR034660">
    <property type="entry name" value="DinB/YfiT-like"/>
</dbReference>
<gene>
    <name evidence="2" type="ORF">GCM10023203_56530</name>
</gene>
<dbReference type="InterPro" id="IPR024344">
    <property type="entry name" value="MDMPI_metal-binding"/>
</dbReference>
<sequence>MTDPDPIRLAHDERAELADFLAGLTAEQWDAPTLCHRWSVRDVVAHIISYDDLGPTAFVGRFAAGRFNPDQVNQVGVDQYRQLTPDELLAELKGHLHPAGLTARFGGRIGLVDGLIHHQDIRRALRAPRDVPTERLATALPFARVAPPIRAFSRVRGLRLVATDVGWTSGKGPVVEGPAEPLLMAMAGRADALDELGGDGLPTLVGRVAA</sequence>
<dbReference type="EMBL" id="BAABHQ010000027">
    <property type="protein sequence ID" value="GAA4894980.1"/>
    <property type="molecule type" value="Genomic_DNA"/>
</dbReference>
<name>A0ABP9FCW0_9PSEU</name>
<reference evidence="3" key="1">
    <citation type="journal article" date="2019" name="Int. J. Syst. Evol. Microbiol.">
        <title>The Global Catalogue of Microorganisms (GCM) 10K type strain sequencing project: providing services to taxonomists for standard genome sequencing and annotation.</title>
        <authorList>
            <consortium name="The Broad Institute Genomics Platform"/>
            <consortium name="The Broad Institute Genome Sequencing Center for Infectious Disease"/>
            <person name="Wu L."/>
            <person name="Ma J."/>
        </authorList>
    </citation>
    <scope>NUCLEOTIDE SEQUENCE [LARGE SCALE GENOMIC DNA]</scope>
    <source>
        <strain evidence="3">JCM 17983</strain>
    </source>
</reference>
<dbReference type="InterPro" id="IPR017517">
    <property type="entry name" value="Maleyloyr_isom"/>
</dbReference>
<feature type="domain" description="Mycothiol-dependent maleylpyruvate isomerase metal-binding" evidence="1">
    <location>
        <begin position="11"/>
        <end position="94"/>
    </location>
</feature>
<comment type="caution">
    <text evidence="2">The sequence shown here is derived from an EMBL/GenBank/DDBJ whole genome shotgun (WGS) entry which is preliminary data.</text>
</comment>
<dbReference type="Proteomes" id="UP001500457">
    <property type="component" value="Unassembled WGS sequence"/>
</dbReference>
<evidence type="ECO:0000313" key="3">
    <source>
        <dbReference type="Proteomes" id="UP001500457"/>
    </source>
</evidence>
<protein>
    <submittedName>
        <fullName evidence="2">Maleylpyruvate isomerase family mycothiol-dependent enzyme</fullName>
    </submittedName>
</protein>
<dbReference type="Gene3D" id="1.20.120.450">
    <property type="entry name" value="dinb family like domain"/>
    <property type="match status" value="1"/>
</dbReference>
<dbReference type="RefSeq" id="WP_274233366.1">
    <property type="nucleotide sequence ID" value="NZ_BAABHQ010000027.1"/>
</dbReference>